<dbReference type="Proteomes" id="UP000008549">
    <property type="component" value="Unassembled WGS sequence"/>
</dbReference>
<evidence type="ECO:0000256" key="3">
    <source>
        <dbReference type="ARBA" id="ARBA00022692"/>
    </source>
</evidence>
<feature type="transmembrane region" description="Helical" evidence="6">
    <location>
        <begin position="277"/>
        <end position="298"/>
    </location>
</feature>
<dbReference type="InterPro" id="IPR050920">
    <property type="entry name" value="Nematode_rcpt-like_delta"/>
</dbReference>
<keyword evidence="5 6" id="KW-0472">Membrane</keyword>
<keyword evidence="3 6" id="KW-0812">Transmembrane</keyword>
<dbReference type="Gene3D" id="1.20.1070.10">
    <property type="entry name" value="Rhodopsin 7-helix transmembrane proteins"/>
    <property type="match status" value="2"/>
</dbReference>
<dbReference type="HOGENOM" id="CLU_410066_0_0_1"/>
<dbReference type="AlphaFoldDB" id="A8XGZ6"/>
<dbReference type="GeneID" id="8572115"/>
<feature type="transmembrane region" description="Helical" evidence="6">
    <location>
        <begin position="375"/>
        <end position="398"/>
    </location>
</feature>
<feature type="transmembrane region" description="Helical" evidence="6">
    <location>
        <begin position="193"/>
        <end position="215"/>
    </location>
</feature>
<evidence type="ECO:0000313" key="7">
    <source>
        <dbReference type="EMBL" id="CAP31920.1"/>
    </source>
</evidence>
<name>A8XGZ6_CAEBR</name>
<feature type="transmembrane region" description="Helical" evidence="6">
    <location>
        <begin position="20"/>
        <end position="38"/>
    </location>
</feature>
<evidence type="ECO:0000256" key="5">
    <source>
        <dbReference type="ARBA" id="ARBA00023136"/>
    </source>
</evidence>
<feature type="transmembrane region" description="Helical" evidence="6">
    <location>
        <begin position="319"/>
        <end position="343"/>
    </location>
</feature>
<keyword evidence="8" id="KW-1185">Reference proteome</keyword>
<gene>
    <name evidence="9" type="primary">srd-54</name>
    <name evidence="7 9" type="ORF">CBG13059</name>
    <name evidence="7" type="ORF">CBG_13059</name>
</gene>
<comment type="similarity">
    <text evidence="2">Belongs to the nematode receptor-like protein srd family.</text>
</comment>
<feature type="transmembrane region" description="Helical" evidence="6">
    <location>
        <begin position="50"/>
        <end position="69"/>
    </location>
</feature>
<reference evidence="7 8" key="2">
    <citation type="journal article" date="2011" name="PLoS Genet.">
        <title>Caenorhabditis briggsae recombinant inbred line genotypes reveal inter-strain incompatibility and the evolution of recombination.</title>
        <authorList>
            <person name="Ross J.A."/>
            <person name="Koboldt D.C."/>
            <person name="Staisch J.E."/>
            <person name="Chamberlin H.M."/>
            <person name="Gupta B.P."/>
            <person name="Miller R.D."/>
            <person name="Baird S.E."/>
            <person name="Haag E.S."/>
        </authorList>
    </citation>
    <scope>NUCLEOTIDE SEQUENCE [LARGE SCALE GENOMIC DNA]</scope>
    <source>
        <strain evidence="7 8">AF16</strain>
    </source>
</reference>
<feature type="transmembrane region" description="Helical" evidence="6">
    <location>
        <begin position="135"/>
        <end position="154"/>
    </location>
</feature>
<feature type="transmembrane region" description="Helical" evidence="6">
    <location>
        <begin position="236"/>
        <end position="257"/>
    </location>
</feature>
<feature type="transmembrane region" description="Helical" evidence="6">
    <location>
        <begin position="100"/>
        <end position="123"/>
    </location>
</feature>
<dbReference type="WormBase" id="CBG13059">
    <property type="protein sequence ID" value="CBP47741"/>
    <property type="gene ID" value="WBGene00033890"/>
    <property type="gene designation" value="Cbr-srd-54"/>
</dbReference>
<dbReference type="eggNOG" id="ENOG502TG26">
    <property type="taxonomic scope" value="Eukaryota"/>
</dbReference>
<evidence type="ECO:0000256" key="1">
    <source>
        <dbReference type="ARBA" id="ARBA00004141"/>
    </source>
</evidence>
<dbReference type="GO" id="GO:0016020">
    <property type="term" value="C:membrane"/>
    <property type="evidence" value="ECO:0007669"/>
    <property type="project" value="UniProtKB-SubCell"/>
</dbReference>
<comment type="subcellular location">
    <subcellularLocation>
        <location evidence="1">Membrane</location>
        <topology evidence="1">Multi-pass membrane protein</topology>
    </subcellularLocation>
</comment>
<dbReference type="KEGG" id="cbr:CBG_13059"/>
<feature type="transmembrane region" description="Helical" evidence="6">
    <location>
        <begin position="466"/>
        <end position="497"/>
    </location>
</feature>
<organism evidence="7 8">
    <name type="scientific">Caenorhabditis briggsae</name>
    <dbReference type="NCBI Taxonomy" id="6238"/>
    <lineage>
        <taxon>Eukaryota</taxon>
        <taxon>Metazoa</taxon>
        <taxon>Ecdysozoa</taxon>
        <taxon>Nematoda</taxon>
        <taxon>Chromadorea</taxon>
        <taxon>Rhabditida</taxon>
        <taxon>Rhabditina</taxon>
        <taxon>Rhabditomorpha</taxon>
        <taxon>Rhabditoidea</taxon>
        <taxon>Rhabditidae</taxon>
        <taxon>Peloderinae</taxon>
        <taxon>Caenorhabditis</taxon>
    </lineage>
</organism>
<sequence length="670" mass="76250">MDERSNYSNRFVPYVNAYFQFYLLAGLTFQFILLYLIRMKSPASLDQLKYFLYNTSCVQILEILCGYFTQHRSLPNSTTFAVLANGPCRYFGPAVCFSGYHIFLGVTFCVALSISNTVVYRFLILRRRDITKRHLIYIIIFSYIPGIVTMIIPFTDNWDFPVATNQTYSEHPTYNLSYYVPFSGFANINSSQFLAATAVLAIGAYGIPMCSFLLTRSILKLIRAHSNLPTRTKAQAKTLVHGLACQILIPLLCYIPIFSVYSYSQLNGKENLASEHLLMILTCLPALIDPFISFYFVVPYRNALLRVIINRKEDEKTSTMAMPSTVSIRQISVNFSVLFLTFFHQIRCLPNSTTYAVLPRGPCRLLGPNACFAGYHISLAVSMGVALSIANTVLFRYLLLRFHGFGKNHYLTMIALCYIPTVFLAIVPFLDKWDFQKARSFTYKAHSTYDFSIYEPFPGFSNIQSIPFLTATGVVAIGAYVIPFGSFFIIFSISSLIKRHTSMSDRTKEVAKMMVKGLAFQTVLPFLSYTPIVSFYLYSQFTGEEMLLTEHFLMLCSGFPALCDPFISCYCILPYRQAIIKYISRKTRRGSGRHSRSLNSADLSVFNDQLTVRADVICIGNTGPFFRTYQQQEPRILVIQPTSWLVPFLIGESWPHYKKQKISEHTDACL</sequence>
<reference evidence="7 8" key="1">
    <citation type="journal article" date="2003" name="PLoS Biol.">
        <title>The genome sequence of Caenorhabditis briggsae: a platform for comparative genomics.</title>
        <authorList>
            <person name="Stein L.D."/>
            <person name="Bao Z."/>
            <person name="Blasiar D."/>
            <person name="Blumenthal T."/>
            <person name="Brent M.R."/>
            <person name="Chen N."/>
            <person name="Chinwalla A."/>
            <person name="Clarke L."/>
            <person name="Clee C."/>
            <person name="Coghlan A."/>
            <person name="Coulson A."/>
            <person name="D'Eustachio P."/>
            <person name="Fitch D.H."/>
            <person name="Fulton L.A."/>
            <person name="Fulton R.E."/>
            <person name="Griffiths-Jones S."/>
            <person name="Harris T.W."/>
            <person name="Hillier L.W."/>
            <person name="Kamath R."/>
            <person name="Kuwabara P.E."/>
            <person name="Mardis E.R."/>
            <person name="Marra M.A."/>
            <person name="Miner T.L."/>
            <person name="Minx P."/>
            <person name="Mullikin J.C."/>
            <person name="Plumb R.W."/>
            <person name="Rogers J."/>
            <person name="Schein J.E."/>
            <person name="Sohrmann M."/>
            <person name="Spieth J."/>
            <person name="Stajich J.E."/>
            <person name="Wei C."/>
            <person name="Willey D."/>
            <person name="Wilson R.K."/>
            <person name="Durbin R."/>
            <person name="Waterston R.H."/>
        </authorList>
    </citation>
    <scope>NUCLEOTIDE SEQUENCE [LARGE SCALE GENOMIC DNA]</scope>
    <source>
        <strain evidence="7 8">AF16</strain>
    </source>
</reference>
<proteinExistence type="inferred from homology"/>
<evidence type="ECO:0000313" key="8">
    <source>
        <dbReference type="Proteomes" id="UP000008549"/>
    </source>
</evidence>
<feature type="transmembrane region" description="Helical" evidence="6">
    <location>
        <begin position="551"/>
        <end position="573"/>
    </location>
</feature>
<evidence type="ECO:0000256" key="6">
    <source>
        <dbReference type="SAM" id="Phobius"/>
    </source>
</evidence>
<evidence type="ECO:0000256" key="2">
    <source>
        <dbReference type="ARBA" id="ARBA00009166"/>
    </source>
</evidence>
<protein>
    <submittedName>
        <fullName evidence="7">Protein CBG13059</fullName>
    </submittedName>
</protein>
<dbReference type="EMBL" id="HE600938">
    <property type="protein sequence ID" value="CAP31920.1"/>
    <property type="molecule type" value="Genomic_DNA"/>
</dbReference>
<dbReference type="CTD" id="8572115"/>
<accession>A8XGZ6</accession>
<dbReference type="RefSeq" id="XP_002630599.1">
    <property type="nucleotide sequence ID" value="XM_002630553.1"/>
</dbReference>
<evidence type="ECO:0000256" key="4">
    <source>
        <dbReference type="ARBA" id="ARBA00022989"/>
    </source>
</evidence>
<dbReference type="PANTHER" id="PTHR22945">
    <property type="entry name" value="SERPENTINE RECEPTOR, CLASS D DELTA"/>
    <property type="match status" value="1"/>
</dbReference>
<feature type="transmembrane region" description="Helical" evidence="6">
    <location>
        <begin position="518"/>
        <end position="539"/>
    </location>
</feature>
<evidence type="ECO:0000313" key="9">
    <source>
        <dbReference type="WormBase" id="CBG13059"/>
    </source>
</evidence>
<dbReference type="SUPFAM" id="SSF81321">
    <property type="entry name" value="Family A G protein-coupled receptor-like"/>
    <property type="match status" value="2"/>
</dbReference>
<dbReference type="InParanoid" id="A8XGZ6"/>
<dbReference type="InterPro" id="IPR019421">
    <property type="entry name" value="7TM_GPCR_serpentine_rcpt_Srd"/>
</dbReference>
<dbReference type="Pfam" id="PF10317">
    <property type="entry name" value="7TM_GPCR_Srd"/>
    <property type="match status" value="2"/>
</dbReference>
<keyword evidence="4 6" id="KW-1133">Transmembrane helix</keyword>
<dbReference type="PANTHER" id="PTHR22945:SF98">
    <property type="entry name" value="SERPENTINE RECEPTOR, CLASS D (DELTA)"/>
    <property type="match status" value="1"/>
</dbReference>
<feature type="transmembrane region" description="Helical" evidence="6">
    <location>
        <begin position="410"/>
        <end position="430"/>
    </location>
</feature>